<evidence type="ECO:0000313" key="14">
    <source>
        <dbReference type="Proteomes" id="UP000193827"/>
    </source>
</evidence>
<dbReference type="EMBL" id="FWFL01000005">
    <property type="protein sequence ID" value="SLN46159.1"/>
    <property type="molecule type" value="Genomic_DNA"/>
</dbReference>
<comment type="similarity">
    <text evidence="2 11">Belongs to the ABC-2 integral membrane protein family.</text>
</comment>
<dbReference type="Pfam" id="PF01061">
    <property type="entry name" value="ABC2_membrane"/>
    <property type="match status" value="1"/>
</dbReference>
<name>A0A1Y5SQT7_9RHOB</name>
<organism evidence="13 14">
    <name type="scientific">Roseovarius litorisediminis</name>
    <dbReference type="NCBI Taxonomy" id="1312363"/>
    <lineage>
        <taxon>Bacteria</taxon>
        <taxon>Pseudomonadati</taxon>
        <taxon>Pseudomonadota</taxon>
        <taxon>Alphaproteobacteria</taxon>
        <taxon>Rhodobacterales</taxon>
        <taxon>Roseobacteraceae</taxon>
        <taxon>Roseovarius</taxon>
    </lineage>
</organism>
<dbReference type="InterPro" id="IPR000412">
    <property type="entry name" value="ABC_2_transport"/>
</dbReference>
<evidence type="ECO:0000256" key="3">
    <source>
        <dbReference type="ARBA" id="ARBA00022448"/>
    </source>
</evidence>
<evidence type="ECO:0000256" key="11">
    <source>
        <dbReference type="RuleBase" id="RU361157"/>
    </source>
</evidence>
<keyword evidence="7" id="KW-0972">Capsule biogenesis/degradation</keyword>
<reference evidence="13 14" key="1">
    <citation type="submission" date="2017-03" db="EMBL/GenBank/DDBJ databases">
        <authorList>
            <person name="Afonso C.L."/>
            <person name="Miller P.J."/>
            <person name="Scott M.A."/>
            <person name="Spackman E."/>
            <person name="Goraichik I."/>
            <person name="Dimitrov K.M."/>
            <person name="Suarez D.L."/>
            <person name="Swayne D.E."/>
        </authorList>
    </citation>
    <scope>NUCLEOTIDE SEQUENCE [LARGE SCALE GENOMIC DNA]</scope>
    <source>
        <strain evidence="13 14">CECT 8287</strain>
    </source>
</reference>
<feature type="transmembrane region" description="Helical" evidence="11">
    <location>
        <begin position="49"/>
        <end position="74"/>
    </location>
</feature>
<accession>A0A1Y5SQT7</accession>
<evidence type="ECO:0000256" key="2">
    <source>
        <dbReference type="ARBA" id="ARBA00007783"/>
    </source>
</evidence>
<keyword evidence="14" id="KW-1185">Reference proteome</keyword>
<dbReference type="GO" id="GO:0043190">
    <property type="term" value="C:ATP-binding cassette (ABC) transporter complex"/>
    <property type="evidence" value="ECO:0007669"/>
    <property type="project" value="InterPro"/>
</dbReference>
<dbReference type="PROSITE" id="PS51012">
    <property type="entry name" value="ABC_TM2"/>
    <property type="match status" value="1"/>
</dbReference>
<feature type="transmembrane region" description="Helical" evidence="11">
    <location>
        <begin position="94"/>
        <end position="115"/>
    </location>
</feature>
<dbReference type="InterPro" id="IPR047817">
    <property type="entry name" value="ABC2_TM_bact-type"/>
</dbReference>
<keyword evidence="8 11" id="KW-1133">Transmembrane helix</keyword>
<evidence type="ECO:0000256" key="1">
    <source>
        <dbReference type="ARBA" id="ARBA00004651"/>
    </source>
</evidence>
<feature type="transmembrane region" description="Helical" evidence="11">
    <location>
        <begin position="213"/>
        <end position="233"/>
    </location>
</feature>
<dbReference type="PRINTS" id="PR00164">
    <property type="entry name" value="ABC2TRNSPORT"/>
</dbReference>
<evidence type="ECO:0000256" key="9">
    <source>
        <dbReference type="ARBA" id="ARBA00023047"/>
    </source>
</evidence>
<keyword evidence="6 11" id="KW-0812">Transmembrane</keyword>
<dbReference type="PANTHER" id="PTHR30413">
    <property type="entry name" value="INNER MEMBRANE TRANSPORT PERMEASE"/>
    <property type="match status" value="1"/>
</dbReference>
<dbReference type="GO" id="GO:0140359">
    <property type="term" value="F:ABC-type transporter activity"/>
    <property type="evidence" value="ECO:0007669"/>
    <property type="project" value="InterPro"/>
</dbReference>
<keyword evidence="5" id="KW-0762">Sugar transport</keyword>
<dbReference type="Proteomes" id="UP000193827">
    <property type="component" value="Unassembled WGS sequence"/>
</dbReference>
<protein>
    <recommendedName>
        <fullName evidence="11">Transport permease protein</fullName>
    </recommendedName>
</protein>
<evidence type="ECO:0000256" key="8">
    <source>
        <dbReference type="ARBA" id="ARBA00022989"/>
    </source>
</evidence>
<evidence type="ECO:0000256" key="5">
    <source>
        <dbReference type="ARBA" id="ARBA00022597"/>
    </source>
</evidence>
<keyword evidence="3 11" id="KW-0813">Transport</keyword>
<comment type="caution">
    <text evidence="11">Lacks conserved residue(s) required for the propagation of feature annotation.</text>
</comment>
<dbReference type="InterPro" id="IPR013525">
    <property type="entry name" value="ABC2_TM"/>
</dbReference>
<evidence type="ECO:0000259" key="12">
    <source>
        <dbReference type="PROSITE" id="PS51012"/>
    </source>
</evidence>
<feature type="transmembrane region" description="Helical" evidence="11">
    <location>
        <begin position="127"/>
        <end position="152"/>
    </location>
</feature>
<dbReference type="GO" id="GO:0015920">
    <property type="term" value="P:lipopolysaccharide transport"/>
    <property type="evidence" value="ECO:0007669"/>
    <property type="project" value="TreeGrafter"/>
</dbReference>
<evidence type="ECO:0000256" key="7">
    <source>
        <dbReference type="ARBA" id="ARBA00022903"/>
    </source>
</evidence>
<evidence type="ECO:0000256" key="4">
    <source>
        <dbReference type="ARBA" id="ARBA00022475"/>
    </source>
</evidence>
<feature type="transmembrane region" description="Helical" evidence="11">
    <location>
        <begin position="15"/>
        <end position="37"/>
    </location>
</feature>
<dbReference type="GO" id="GO:0015774">
    <property type="term" value="P:polysaccharide transport"/>
    <property type="evidence" value="ECO:0007669"/>
    <property type="project" value="UniProtKB-KW"/>
</dbReference>
<proteinExistence type="inferred from homology"/>
<keyword evidence="10 11" id="KW-0472">Membrane</keyword>
<feature type="domain" description="ABC transmembrane type-2" evidence="12">
    <location>
        <begin position="14"/>
        <end position="235"/>
    </location>
</feature>
<evidence type="ECO:0000313" key="13">
    <source>
        <dbReference type="EMBL" id="SLN46159.1"/>
    </source>
</evidence>
<dbReference type="PANTHER" id="PTHR30413:SF10">
    <property type="entry name" value="CAPSULE POLYSACCHARIDE EXPORT INNER-MEMBRANE PROTEIN CTRC"/>
    <property type="match status" value="1"/>
</dbReference>
<comment type="subcellular location">
    <subcellularLocation>
        <location evidence="11">Cell inner membrane</location>
        <topology evidence="11">Multi-pass membrane protein</topology>
    </subcellularLocation>
    <subcellularLocation>
        <location evidence="1">Cell membrane</location>
        <topology evidence="1">Multi-pass membrane protein</topology>
    </subcellularLocation>
</comment>
<sequence length="242" mass="26921">MLREMSTRYGASPGGYAWAIAEPLGMIIILGAAFSLVLRTPSLGSSFLLFYATGFLPFNLYQSLNGMIMRAIWFSRPLLGYPAVTWMDALLARFILNSLTAILVSYILLVGIMIVTETRTVLDMGPIVLSMALAMLLGLGTGALNCLLIGLFPVWEHVWSIAMRPMFLISAVFFIVEDLPPFTQNLLWYNPLVHISGLMRMGFYPMYSPGYISVTYVVSVALITMALGFVLLARYHQDILNR</sequence>
<evidence type="ECO:0000256" key="6">
    <source>
        <dbReference type="ARBA" id="ARBA00022692"/>
    </source>
</evidence>
<dbReference type="AlphaFoldDB" id="A0A1Y5SQT7"/>
<keyword evidence="4 11" id="KW-1003">Cell membrane</keyword>
<keyword evidence="9" id="KW-0625">Polysaccharide transport</keyword>
<evidence type="ECO:0000256" key="10">
    <source>
        <dbReference type="ARBA" id="ARBA00023136"/>
    </source>
</evidence>
<gene>
    <name evidence="13" type="primary">kpsM_2</name>
    <name evidence="13" type="ORF">PEL8287_02392</name>
</gene>